<evidence type="ECO:0000313" key="9">
    <source>
        <dbReference type="EMBL" id="MBB5055804.1"/>
    </source>
</evidence>
<feature type="transmembrane region" description="Helical" evidence="7">
    <location>
        <begin position="62"/>
        <end position="89"/>
    </location>
</feature>
<feature type="transmembrane region" description="Helical" evidence="7">
    <location>
        <begin position="96"/>
        <end position="114"/>
    </location>
</feature>
<proteinExistence type="inferred from homology"/>
<feature type="transmembrane region" description="Helical" evidence="7">
    <location>
        <begin position="134"/>
        <end position="153"/>
    </location>
</feature>
<dbReference type="AlphaFoldDB" id="A0A7W8E245"/>
<dbReference type="RefSeq" id="WP_184213550.1">
    <property type="nucleotide sequence ID" value="NZ_JACHIP010000001.1"/>
</dbReference>
<sequence>MRFRSIAGWLLLAMVLIATAIVTSSGKAISEQDRNAVLEGASHRHPAGTDSLGRDRIVRVSAAFLLSLTGAVAASFISTAAAAGVGLLAAFSTAGVGTLTMLVCDVFLALPWLFLLMMVRSMLPLSTSPADSALITFVVLAALGWPACARAVYQGALRLRNSEWMIHARAGGMRIRQIPRQVLPNLLPLLLPQFLICVPAFVVAEANLGTLGLGVGEPLPSWGGMLLELGNSAILMQTAWVYLPIAVLVMALLLLESTAREA</sequence>
<evidence type="ECO:0000259" key="8">
    <source>
        <dbReference type="PROSITE" id="PS50928"/>
    </source>
</evidence>
<dbReference type="InterPro" id="IPR050366">
    <property type="entry name" value="BP-dependent_transpt_permease"/>
</dbReference>
<comment type="subcellular location">
    <subcellularLocation>
        <location evidence="1 7">Cell membrane</location>
        <topology evidence="1 7">Multi-pass membrane protein</topology>
    </subcellularLocation>
</comment>
<dbReference type="InterPro" id="IPR035906">
    <property type="entry name" value="MetI-like_sf"/>
</dbReference>
<reference evidence="9 10" key="1">
    <citation type="submission" date="2020-08" db="EMBL/GenBank/DDBJ databases">
        <title>Genomic Encyclopedia of Type Strains, Phase IV (KMG-V): Genome sequencing to study the core and pangenomes of soil and plant-associated prokaryotes.</title>
        <authorList>
            <person name="Whitman W."/>
        </authorList>
    </citation>
    <scope>NUCLEOTIDE SEQUENCE [LARGE SCALE GENOMIC DNA]</scope>
    <source>
        <strain evidence="9 10">M8UP14</strain>
    </source>
</reference>
<dbReference type="PANTHER" id="PTHR43386:SF1">
    <property type="entry name" value="D,D-DIPEPTIDE TRANSPORT SYSTEM PERMEASE PROTEIN DDPC-RELATED"/>
    <property type="match status" value="1"/>
</dbReference>
<dbReference type="SUPFAM" id="SSF161098">
    <property type="entry name" value="MetI-like"/>
    <property type="match status" value="1"/>
</dbReference>
<dbReference type="Gene3D" id="1.10.3720.10">
    <property type="entry name" value="MetI-like"/>
    <property type="match status" value="1"/>
</dbReference>
<evidence type="ECO:0000256" key="6">
    <source>
        <dbReference type="ARBA" id="ARBA00023136"/>
    </source>
</evidence>
<dbReference type="InterPro" id="IPR000515">
    <property type="entry name" value="MetI-like"/>
</dbReference>
<comment type="similarity">
    <text evidence="7">Belongs to the binding-protein-dependent transport system permease family.</text>
</comment>
<dbReference type="GO" id="GO:0055085">
    <property type="term" value="P:transmembrane transport"/>
    <property type="evidence" value="ECO:0007669"/>
    <property type="project" value="InterPro"/>
</dbReference>
<keyword evidence="4 7" id="KW-0812">Transmembrane</keyword>
<feature type="transmembrane region" description="Helical" evidence="7">
    <location>
        <begin position="234"/>
        <end position="255"/>
    </location>
</feature>
<keyword evidence="2 7" id="KW-0813">Transport</keyword>
<evidence type="ECO:0000256" key="4">
    <source>
        <dbReference type="ARBA" id="ARBA00022692"/>
    </source>
</evidence>
<protein>
    <submittedName>
        <fullName evidence="9">ABC-type dipeptide/oligopeptide/nickel transport system permease subunit</fullName>
    </submittedName>
</protein>
<keyword evidence="10" id="KW-1185">Reference proteome</keyword>
<dbReference type="PROSITE" id="PS50928">
    <property type="entry name" value="ABC_TM1"/>
    <property type="match status" value="1"/>
</dbReference>
<evidence type="ECO:0000256" key="5">
    <source>
        <dbReference type="ARBA" id="ARBA00022989"/>
    </source>
</evidence>
<name>A0A7W8E245_9BACT</name>
<comment type="caution">
    <text evidence="9">The sequence shown here is derived from an EMBL/GenBank/DDBJ whole genome shotgun (WGS) entry which is preliminary data.</text>
</comment>
<accession>A0A7W8E245</accession>
<feature type="domain" description="ABC transmembrane type-1" evidence="8">
    <location>
        <begin position="64"/>
        <end position="254"/>
    </location>
</feature>
<evidence type="ECO:0000313" key="10">
    <source>
        <dbReference type="Proteomes" id="UP000540989"/>
    </source>
</evidence>
<evidence type="ECO:0000256" key="2">
    <source>
        <dbReference type="ARBA" id="ARBA00022448"/>
    </source>
</evidence>
<organism evidence="9 10">
    <name type="scientific">Granulicella aggregans</name>
    <dbReference type="NCBI Taxonomy" id="474949"/>
    <lineage>
        <taxon>Bacteria</taxon>
        <taxon>Pseudomonadati</taxon>
        <taxon>Acidobacteriota</taxon>
        <taxon>Terriglobia</taxon>
        <taxon>Terriglobales</taxon>
        <taxon>Acidobacteriaceae</taxon>
        <taxon>Granulicella</taxon>
    </lineage>
</organism>
<dbReference type="PANTHER" id="PTHR43386">
    <property type="entry name" value="OLIGOPEPTIDE TRANSPORT SYSTEM PERMEASE PROTEIN APPC"/>
    <property type="match status" value="1"/>
</dbReference>
<dbReference type="EMBL" id="JACHIP010000001">
    <property type="protein sequence ID" value="MBB5055804.1"/>
    <property type="molecule type" value="Genomic_DNA"/>
</dbReference>
<evidence type="ECO:0000256" key="7">
    <source>
        <dbReference type="RuleBase" id="RU363032"/>
    </source>
</evidence>
<gene>
    <name evidence="9" type="ORF">HDF16_000473</name>
</gene>
<dbReference type="Pfam" id="PF00528">
    <property type="entry name" value="BPD_transp_1"/>
    <property type="match status" value="1"/>
</dbReference>
<keyword evidence="6 7" id="KW-0472">Membrane</keyword>
<feature type="transmembrane region" description="Helical" evidence="7">
    <location>
        <begin position="182"/>
        <end position="204"/>
    </location>
</feature>
<keyword evidence="3" id="KW-1003">Cell membrane</keyword>
<keyword evidence="5 7" id="KW-1133">Transmembrane helix</keyword>
<evidence type="ECO:0000256" key="3">
    <source>
        <dbReference type="ARBA" id="ARBA00022475"/>
    </source>
</evidence>
<evidence type="ECO:0000256" key="1">
    <source>
        <dbReference type="ARBA" id="ARBA00004651"/>
    </source>
</evidence>
<dbReference type="GO" id="GO:0005886">
    <property type="term" value="C:plasma membrane"/>
    <property type="evidence" value="ECO:0007669"/>
    <property type="project" value="UniProtKB-SubCell"/>
</dbReference>
<dbReference type="Proteomes" id="UP000540989">
    <property type="component" value="Unassembled WGS sequence"/>
</dbReference>